<dbReference type="EC" id="3.6.4.12" evidence="6"/>
<feature type="domain" description="UvrD-like helicase C-terminal" evidence="5">
    <location>
        <begin position="1"/>
        <end position="258"/>
    </location>
</feature>
<reference evidence="6" key="1">
    <citation type="submission" date="2020-06" db="EMBL/GenBank/DDBJ databases">
        <title>Unique genomic features of the anaerobic methanotrophic archaea.</title>
        <authorList>
            <person name="Chadwick G.L."/>
            <person name="Skennerton C.T."/>
            <person name="Laso-Perez R."/>
            <person name="Leu A.O."/>
            <person name="Speth D.R."/>
            <person name="Yu H."/>
            <person name="Morgan-Lang C."/>
            <person name="Hatzenpichler R."/>
            <person name="Goudeau D."/>
            <person name="Malmstrom R."/>
            <person name="Brazelton W.J."/>
            <person name="Woyke T."/>
            <person name="Hallam S.J."/>
            <person name="Tyson G.W."/>
            <person name="Wegener G."/>
            <person name="Boetius A."/>
            <person name="Orphan V."/>
        </authorList>
    </citation>
    <scope>NUCLEOTIDE SEQUENCE</scope>
</reference>
<gene>
    <name evidence="6" type="primary">rep_2</name>
    <name evidence="6" type="ORF">KPNLKIIH_00027</name>
</gene>
<evidence type="ECO:0000259" key="5">
    <source>
        <dbReference type="PROSITE" id="PS51217"/>
    </source>
</evidence>
<dbReference type="PROSITE" id="PS51217">
    <property type="entry name" value="UVRD_HELICASE_CTER"/>
    <property type="match status" value="1"/>
</dbReference>
<dbReference type="Gene3D" id="3.40.50.300">
    <property type="entry name" value="P-loop containing nucleotide triphosphate hydrolases"/>
    <property type="match status" value="1"/>
</dbReference>
<dbReference type="InterPro" id="IPR014017">
    <property type="entry name" value="DNA_helicase_UvrD-like_C"/>
</dbReference>
<organism evidence="6">
    <name type="scientific">Candidatus Methanophagaceae archaeon ANME-1 ERB6</name>
    <dbReference type="NCBI Taxonomy" id="2759912"/>
    <lineage>
        <taxon>Archaea</taxon>
        <taxon>Methanobacteriati</taxon>
        <taxon>Methanobacteriota</taxon>
        <taxon>Stenosarchaea group</taxon>
        <taxon>Methanomicrobia</taxon>
        <taxon>Candidatus Methanophagales</taxon>
        <taxon>Candidatus Methanophagaceae</taxon>
    </lineage>
</organism>
<keyword evidence="4" id="KW-0067">ATP-binding</keyword>
<protein>
    <submittedName>
        <fullName evidence="6">ATP-dependent DNA helicase Rep</fullName>
        <ecNumber evidence="6">3.6.4.12</ecNumber>
    </submittedName>
</protein>
<evidence type="ECO:0000256" key="4">
    <source>
        <dbReference type="ARBA" id="ARBA00022840"/>
    </source>
</evidence>
<keyword evidence="3 6" id="KW-0347">Helicase</keyword>
<dbReference type="GO" id="GO:0005524">
    <property type="term" value="F:ATP binding"/>
    <property type="evidence" value="ECO:0007669"/>
    <property type="project" value="UniProtKB-KW"/>
</dbReference>
<evidence type="ECO:0000313" key="6">
    <source>
        <dbReference type="EMBL" id="QNO52835.1"/>
    </source>
</evidence>
<keyword evidence="2 6" id="KW-0378">Hydrolase</keyword>
<dbReference type="AlphaFoldDB" id="A0A7G9YXV1"/>
<evidence type="ECO:0000256" key="1">
    <source>
        <dbReference type="ARBA" id="ARBA00022741"/>
    </source>
</evidence>
<dbReference type="PANTHER" id="PTHR11070">
    <property type="entry name" value="UVRD / RECB / PCRA DNA HELICASE FAMILY MEMBER"/>
    <property type="match status" value="1"/>
</dbReference>
<dbReference type="GO" id="GO:0003677">
    <property type="term" value="F:DNA binding"/>
    <property type="evidence" value="ECO:0007669"/>
    <property type="project" value="InterPro"/>
</dbReference>
<name>A0A7G9YXV1_9EURY</name>
<evidence type="ECO:0000256" key="3">
    <source>
        <dbReference type="ARBA" id="ARBA00022806"/>
    </source>
</evidence>
<dbReference type="Pfam" id="PF13361">
    <property type="entry name" value="UvrD_C"/>
    <property type="match status" value="2"/>
</dbReference>
<dbReference type="PANTHER" id="PTHR11070:SF2">
    <property type="entry name" value="ATP-DEPENDENT DNA HELICASE SRS2"/>
    <property type="match status" value="1"/>
</dbReference>
<dbReference type="InterPro" id="IPR027417">
    <property type="entry name" value="P-loop_NTPase"/>
</dbReference>
<dbReference type="SUPFAM" id="SSF52540">
    <property type="entry name" value="P-loop containing nucleoside triphosphate hydrolases"/>
    <property type="match status" value="1"/>
</dbReference>
<dbReference type="GO" id="GO:0043138">
    <property type="term" value="F:3'-5' DNA helicase activity"/>
    <property type="evidence" value="ECO:0007669"/>
    <property type="project" value="TreeGrafter"/>
</dbReference>
<dbReference type="EMBL" id="MT631522">
    <property type="protein sequence ID" value="QNO52835.1"/>
    <property type="molecule type" value="Genomic_DNA"/>
</dbReference>
<evidence type="ECO:0000256" key="2">
    <source>
        <dbReference type="ARBA" id="ARBA00022801"/>
    </source>
</evidence>
<dbReference type="GO" id="GO:0016787">
    <property type="term" value="F:hydrolase activity"/>
    <property type="evidence" value="ECO:0007669"/>
    <property type="project" value="UniProtKB-KW"/>
</dbReference>
<dbReference type="InterPro" id="IPR000212">
    <property type="entry name" value="DNA_helicase_UvrD/REP"/>
</dbReference>
<dbReference type="GO" id="GO:0000725">
    <property type="term" value="P:recombinational repair"/>
    <property type="evidence" value="ECO:0007669"/>
    <property type="project" value="TreeGrafter"/>
</dbReference>
<accession>A0A7G9YXV1</accession>
<keyword evidence="1" id="KW-0547">Nucleotide-binding</keyword>
<dbReference type="Gene3D" id="1.10.486.10">
    <property type="entry name" value="PCRA, domain 4"/>
    <property type="match status" value="1"/>
</dbReference>
<proteinExistence type="predicted"/>
<sequence length="368" mass="41856">MIVQVAKELISANNPKRYPKKLHEMSDSVDGEIQVLQWNGPRKEAEGIAKIVKCYVETEGITLGEVLILAQRGDIADTIFKELEKLNLEAIDYYNEEIFKGNMLAQERFSLLNLIANPEDRVALRSWLGQGNVDWRANPYSKLRNYCEESGDSPFEALEKMASGRSNLVGCQPLIDRYQELIDTKPSIIDKTGLELVEGCFPEEIDACRKLRELSLEIIREDTAPKELFKTLMEKISQPEIPQKRSEISIMSLHKAKGLEADLVIVPSCIEGLIPLIDETKTPNEQQDELEEGRRLFYVGITRTKKILILSSVLWMNVGMTKSMKIKHTVSGKLARLQSSTFLRDLGPSCPKPMKGEEFIKRRFYHAK</sequence>